<dbReference type="EMBL" id="JAUSQW010000001">
    <property type="protein sequence ID" value="MDP9801138.1"/>
    <property type="molecule type" value="Genomic_DNA"/>
</dbReference>
<dbReference type="PIRSF" id="PIRSF038925">
    <property type="entry name" value="AMP-prot_trans"/>
    <property type="match status" value="1"/>
</dbReference>
<organism evidence="2 3">
    <name type="scientific">Arcanobacterium wilhelmae</name>
    <dbReference type="NCBI Taxonomy" id="1803177"/>
    <lineage>
        <taxon>Bacteria</taxon>
        <taxon>Bacillati</taxon>
        <taxon>Actinomycetota</taxon>
        <taxon>Actinomycetes</taxon>
        <taxon>Actinomycetales</taxon>
        <taxon>Actinomycetaceae</taxon>
        <taxon>Arcanobacterium</taxon>
    </lineage>
</organism>
<gene>
    <name evidence="2" type="ORF">J2S49_001214</name>
</gene>
<dbReference type="InterPro" id="IPR040198">
    <property type="entry name" value="Fido_containing"/>
</dbReference>
<dbReference type="Gene3D" id="1.10.3290.10">
    <property type="entry name" value="Fido-like domain"/>
    <property type="match status" value="1"/>
</dbReference>
<dbReference type="InterPro" id="IPR048770">
    <property type="entry name" value="SoFic-like_C"/>
</dbReference>
<sequence length="361" mass="40602">MPIDVNQPYQNLPALPPAKELHSLRLSRATIAAARALAQANATSQMLPNPSILIHAIPLLEAQASSEIENIVTTNDELFRAASEVGPTTPATREALRYRTALYDGLEAIRRRPLSINTAKTVCTSIRGIETDLRSGTGTFIGNPISHRRIYTPPEGKDVISGHLNAWEKFLHENRDFDPLVKLAMLHYQFEAIHPFPDGNGRTGRILNVLYLVNEQLLDLPVLYLSGYIVEHKDEYYRLLNGVTQDGAWEEWILFILNAVTVTSDWLTSLVKTIRDMLDNVIAELRATSMPARDLAHVLFEKPYLRYDDLMTSGSVSRPTATKWAAELETLGVLERSREGRAVVFTNRPYLELLFHTPLPR</sequence>
<reference evidence="2 3" key="1">
    <citation type="submission" date="2023-07" db="EMBL/GenBank/DDBJ databases">
        <title>Sequencing the genomes of 1000 actinobacteria strains.</title>
        <authorList>
            <person name="Klenk H.-P."/>
        </authorList>
    </citation>
    <scope>NUCLEOTIDE SEQUENCE [LARGE SCALE GENOMIC DNA]</scope>
    <source>
        <strain evidence="2 3">DSM 102162</strain>
    </source>
</reference>
<dbReference type="SUPFAM" id="SSF140931">
    <property type="entry name" value="Fic-like"/>
    <property type="match status" value="1"/>
</dbReference>
<evidence type="ECO:0000313" key="3">
    <source>
        <dbReference type="Proteomes" id="UP001235966"/>
    </source>
</evidence>
<evidence type="ECO:0000259" key="1">
    <source>
        <dbReference type="PROSITE" id="PS51459"/>
    </source>
</evidence>
<dbReference type="InterPro" id="IPR026287">
    <property type="entry name" value="SoFic-like"/>
</dbReference>
<dbReference type="Proteomes" id="UP001235966">
    <property type="component" value="Unassembled WGS sequence"/>
</dbReference>
<dbReference type="PANTHER" id="PTHR13504:SF35">
    <property type="entry name" value="PROTEIN ADENYLYLTRANSFERASE SOFIC"/>
    <property type="match status" value="1"/>
</dbReference>
<dbReference type="RefSeq" id="WP_278058887.1">
    <property type="nucleotide sequence ID" value="NZ_CP121247.1"/>
</dbReference>
<dbReference type="InterPro" id="IPR036597">
    <property type="entry name" value="Fido-like_dom_sf"/>
</dbReference>
<proteinExistence type="predicted"/>
<name>A0ABT9NCA6_9ACTO</name>
<protein>
    <submittedName>
        <fullName evidence="2">Fic family protein</fullName>
    </submittedName>
</protein>
<dbReference type="PROSITE" id="PS51459">
    <property type="entry name" value="FIDO"/>
    <property type="match status" value="1"/>
</dbReference>
<dbReference type="PANTHER" id="PTHR13504">
    <property type="entry name" value="FIDO DOMAIN-CONTAINING PROTEIN DDB_G0283145"/>
    <property type="match status" value="1"/>
</dbReference>
<feature type="domain" description="Fido" evidence="1">
    <location>
        <begin position="117"/>
        <end position="258"/>
    </location>
</feature>
<keyword evidence="3" id="KW-1185">Reference proteome</keyword>
<accession>A0ABT9NCA6</accession>
<evidence type="ECO:0000313" key="2">
    <source>
        <dbReference type="EMBL" id="MDP9801138.1"/>
    </source>
</evidence>
<dbReference type="InterPro" id="IPR025758">
    <property type="entry name" value="Fic/DOC_N"/>
</dbReference>
<dbReference type="InterPro" id="IPR003812">
    <property type="entry name" value="Fido"/>
</dbReference>
<comment type="caution">
    <text evidence="2">The sequence shown here is derived from an EMBL/GenBank/DDBJ whole genome shotgun (WGS) entry which is preliminary data.</text>
</comment>
<dbReference type="Pfam" id="PF21248">
    <property type="entry name" value="SoFic-like_C"/>
    <property type="match status" value="1"/>
</dbReference>
<dbReference type="Pfam" id="PF02661">
    <property type="entry name" value="Fic"/>
    <property type="match status" value="1"/>
</dbReference>
<dbReference type="Pfam" id="PF13784">
    <property type="entry name" value="Fic_N"/>
    <property type="match status" value="1"/>
</dbReference>